<evidence type="ECO:0000256" key="2">
    <source>
        <dbReference type="ARBA" id="ARBA00004852"/>
    </source>
</evidence>
<dbReference type="Proteomes" id="UP001519924">
    <property type="component" value="Unassembled WGS sequence"/>
</dbReference>
<evidence type="ECO:0000259" key="10">
    <source>
        <dbReference type="Pfam" id="PF02729"/>
    </source>
</evidence>
<feature type="binding site" evidence="8">
    <location>
        <position position="110"/>
    </location>
    <ligand>
        <name>carbamoyl phosphate</name>
        <dbReference type="ChEBI" id="CHEBI:58228"/>
    </ligand>
</feature>
<comment type="caution">
    <text evidence="11">The sequence shown here is derived from an EMBL/GenBank/DDBJ whole genome shotgun (WGS) entry which is preliminary data.</text>
</comment>
<dbReference type="HAMAP" id="MF_00001">
    <property type="entry name" value="Asp_carb_tr"/>
    <property type="match status" value="1"/>
</dbReference>
<comment type="function">
    <text evidence="6 8">Catalyzes the condensation of carbamoyl phosphate and aspartate to form carbamoyl aspartate and inorganic phosphate, the committed step in the de novo pyrimidine nucleotide biosynthesis pathway.</text>
</comment>
<feature type="binding site" evidence="8">
    <location>
        <position position="61"/>
    </location>
    <ligand>
        <name>carbamoyl phosphate</name>
        <dbReference type="ChEBI" id="CHEBI:58228"/>
    </ligand>
</feature>
<name>A0ABS7EXM8_9PROT</name>
<evidence type="ECO:0000313" key="11">
    <source>
        <dbReference type="EMBL" id="MBW8268111.1"/>
    </source>
</evidence>
<evidence type="ECO:0000256" key="1">
    <source>
        <dbReference type="ARBA" id="ARBA00003822"/>
    </source>
</evidence>
<dbReference type="PRINTS" id="PR00100">
    <property type="entry name" value="AOTCASE"/>
</dbReference>
<keyword evidence="4 8" id="KW-0808">Transferase</keyword>
<comment type="subunit">
    <text evidence="8">Heterododecamer (2C3:3R2) of six catalytic PyrB chains organized as two trimers (C3), and six regulatory PyrI chains organized as three dimers (R2).</text>
</comment>
<dbReference type="SUPFAM" id="SSF53671">
    <property type="entry name" value="Aspartate/ornithine carbamoyltransferase"/>
    <property type="match status" value="1"/>
</dbReference>
<evidence type="ECO:0000259" key="9">
    <source>
        <dbReference type="Pfam" id="PF00185"/>
    </source>
</evidence>
<organism evidence="11 12">
    <name type="scientific">Caldovatus aquaticus</name>
    <dbReference type="NCBI Taxonomy" id="2865671"/>
    <lineage>
        <taxon>Bacteria</taxon>
        <taxon>Pseudomonadati</taxon>
        <taxon>Pseudomonadota</taxon>
        <taxon>Alphaproteobacteria</taxon>
        <taxon>Acetobacterales</taxon>
        <taxon>Roseomonadaceae</taxon>
        <taxon>Caldovatus</taxon>
    </lineage>
</organism>
<comment type="pathway">
    <text evidence="2 8">Pyrimidine metabolism; UMP biosynthesis via de novo pathway; (S)-dihydroorotate from bicarbonate: step 2/3.</text>
</comment>
<sequence>MSLPYPHRHLLAIEGLEPPYIAGLLDLAESYALLNRSGKTQRDLLRGRTLINLFFEDSTRTRTSFELAGKRLGADVINMSVATSSVSKGETLLDTAATLNAMNCDLLVVRHGQSGAPALLAQKVSAAVINAGDGTHEHPTQALLDALTIRRRKGRLEGLTVAICGDILHSRVARSNIHLLTAMNARVRVVGPPTLIPAEAARLGVEVFHDMRSGLRDADVVMMLRLQRERMAAGLVPSSREFFRFWGLDAEKLAAAKPDAIVMHPGPMNRGVEIDSAIADDPARSVIGEQVEMGVAVRMAVLDVLSRQLLRNA</sequence>
<feature type="binding site" evidence="8">
    <location>
        <position position="267"/>
    </location>
    <ligand>
        <name>carbamoyl phosphate</name>
        <dbReference type="ChEBI" id="CHEBI:58228"/>
    </ligand>
</feature>
<evidence type="ECO:0000256" key="5">
    <source>
        <dbReference type="ARBA" id="ARBA00022975"/>
    </source>
</evidence>
<feature type="binding site" evidence="8">
    <location>
        <position position="266"/>
    </location>
    <ligand>
        <name>carbamoyl phosphate</name>
        <dbReference type="ChEBI" id="CHEBI:58228"/>
    </ligand>
</feature>
<feature type="domain" description="Aspartate/ornithine carbamoyltransferase Asp/Orn-binding" evidence="9">
    <location>
        <begin position="157"/>
        <end position="304"/>
    </location>
</feature>
<feature type="binding site" evidence="8">
    <location>
        <position position="60"/>
    </location>
    <ligand>
        <name>carbamoyl phosphate</name>
        <dbReference type="ChEBI" id="CHEBI:58228"/>
    </ligand>
</feature>
<dbReference type="InterPro" id="IPR006131">
    <property type="entry name" value="Asp_carbamoyltransf_Asp/Orn-bd"/>
</dbReference>
<dbReference type="PROSITE" id="PS00097">
    <property type="entry name" value="CARBAMOYLTRANSFERASE"/>
    <property type="match status" value="1"/>
</dbReference>
<dbReference type="Pfam" id="PF00185">
    <property type="entry name" value="OTCace"/>
    <property type="match status" value="1"/>
</dbReference>
<evidence type="ECO:0000256" key="7">
    <source>
        <dbReference type="ARBA" id="ARBA00048859"/>
    </source>
</evidence>
<gene>
    <name evidence="8" type="primary">pyrB</name>
    <name evidence="11" type="ORF">K1J50_01280</name>
</gene>
<dbReference type="EC" id="2.1.3.2" evidence="8"/>
<protein>
    <recommendedName>
        <fullName evidence="8">Aspartate carbamoyltransferase</fullName>
        <ecNumber evidence="8">2.1.3.2</ecNumber>
    </recommendedName>
    <alternativeName>
        <fullName evidence="8">Aspartate transcarbamylase</fullName>
        <shortName evidence="8">ATCase</shortName>
    </alternativeName>
</protein>
<dbReference type="EMBL" id="JAHZUY010000002">
    <property type="protein sequence ID" value="MBW8268111.1"/>
    <property type="molecule type" value="Genomic_DNA"/>
</dbReference>
<dbReference type="InterPro" id="IPR006130">
    <property type="entry name" value="Asp/Orn_carbamoylTrfase"/>
</dbReference>
<dbReference type="PANTHER" id="PTHR45753:SF6">
    <property type="entry name" value="ASPARTATE CARBAMOYLTRANSFERASE"/>
    <property type="match status" value="1"/>
</dbReference>
<dbReference type="InterPro" id="IPR006132">
    <property type="entry name" value="Asp/Orn_carbamoyltranf_P-bd"/>
</dbReference>
<evidence type="ECO:0000256" key="8">
    <source>
        <dbReference type="HAMAP-Rule" id="MF_00001"/>
    </source>
</evidence>
<evidence type="ECO:0000256" key="6">
    <source>
        <dbReference type="ARBA" id="ARBA00043884"/>
    </source>
</evidence>
<feature type="domain" description="Aspartate/ornithine carbamoyltransferase carbamoyl-P binding" evidence="10">
    <location>
        <begin position="8"/>
        <end position="150"/>
    </location>
</feature>
<dbReference type="NCBIfam" id="TIGR00670">
    <property type="entry name" value="asp_carb_tr"/>
    <property type="match status" value="1"/>
</dbReference>
<evidence type="ECO:0000256" key="4">
    <source>
        <dbReference type="ARBA" id="ARBA00022679"/>
    </source>
</evidence>
<dbReference type="NCBIfam" id="NF002032">
    <property type="entry name" value="PRK00856.1"/>
    <property type="match status" value="1"/>
</dbReference>
<dbReference type="GO" id="GO:0004070">
    <property type="term" value="F:aspartate carbamoyltransferase activity"/>
    <property type="evidence" value="ECO:0007669"/>
    <property type="project" value="UniProtKB-EC"/>
</dbReference>
<dbReference type="InterPro" id="IPR036901">
    <property type="entry name" value="Asp/Orn_carbamoylTrfase_sf"/>
</dbReference>
<keyword evidence="5 8" id="KW-0665">Pyrimidine biosynthesis</keyword>
<keyword evidence="12" id="KW-1185">Reference proteome</keyword>
<comment type="similarity">
    <text evidence="3 8">Belongs to the aspartate/ornithine carbamoyltransferase superfamily. ATCase family.</text>
</comment>
<feature type="binding site" evidence="8">
    <location>
        <position position="138"/>
    </location>
    <ligand>
        <name>carbamoyl phosphate</name>
        <dbReference type="ChEBI" id="CHEBI:58228"/>
    </ligand>
</feature>
<feature type="binding site" evidence="8">
    <location>
        <position position="141"/>
    </location>
    <ligand>
        <name>carbamoyl phosphate</name>
        <dbReference type="ChEBI" id="CHEBI:58228"/>
    </ligand>
</feature>
<evidence type="ECO:0000256" key="3">
    <source>
        <dbReference type="ARBA" id="ARBA00008896"/>
    </source>
</evidence>
<dbReference type="RefSeq" id="WP_220115616.1">
    <property type="nucleotide sequence ID" value="NZ_JAHZUY010000002.1"/>
</dbReference>
<feature type="binding site" evidence="8">
    <location>
        <position position="225"/>
    </location>
    <ligand>
        <name>L-aspartate</name>
        <dbReference type="ChEBI" id="CHEBI:29991"/>
    </ligand>
</feature>
<dbReference type="PRINTS" id="PR00101">
    <property type="entry name" value="ATCASE"/>
</dbReference>
<feature type="binding site" evidence="8">
    <location>
        <position position="171"/>
    </location>
    <ligand>
        <name>L-aspartate</name>
        <dbReference type="ChEBI" id="CHEBI:29991"/>
    </ligand>
</feature>
<dbReference type="Pfam" id="PF02729">
    <property type="entry name" value="OTCace_N"/>
    <property type="match status" value="1"/>
</dbReference>
<comment type="function">
    <text evidence="1">Reversibly catalyzes the transfer of the carbamoyl group from carbamoyl phosphate (CP) to the N(epsilon) atom of ornithine (ORN) to produce L-citrulline.</text>
</comment>
<evidence type="ECO:0000313" key="12">
    <source>
        <dbReference type="Proteomes" id="UP001519924"/>
    </source>
</evidence>
<dbReference type="PANTHER" id="PTHR45753">
    <property type="entry name" value="ORNITHINE CARBAMOYLTRANSFERASE, MITOCHONDRIAL"/>
    <property type="match status" value="1"/>
</dbReference>
<comment type="catalytic activity">
    <reaction evidence="7 8">
        <text>carbamoyl phosphate + L-aspartate = N-carbamoyl-L-aspartate + phosphate + H(+)</text>
        <dbReference type="Rhea" id="RHEA:20013"/>
        <dbReference type="ChEBI" id="CHEBI:15378"/>
        <dbReference type="ChEBI" id="CHEBI:29991"/>
        <dbReference type="ChEBI" id="CHEBI:32814"/>
        <dbReference type="ChEBI" id="CHEBI:43474"/>
        <dbReference type="ChEBI" id="CHEBI:58228"/>
        <dbReference type="EC" id="2.1.3.2"/>
    </reaction>
</comment>
<accession>A0ABS7EXM8</accession>
<dbReference type="InterPro" id="IPR002082">
    <property type="entry name" value="Asp_carbamoyltransf"/>
</dbReference>
<feature type="binding site" evidence="8">
    <location>
        <position position="88"/>
    </location>
    <ligand>
        <name>L-aspartate</name>
        <dbReference type="ChEBI" id="CHEBI:29991"/>
    </ligand>
</feature>
<dbReference type="Gene3D" id="3.40.50.1370">
    <property type="entry name" value="Aspartate/ornithine carbamoyltransferase"/>
    <property type="match status" value="2"/>
</dbReference>
<proteinExistence type="inferred from homology"/>
<reference evidence="11 12" key="1">
    <citation type="submission" date="2021-08" db="EMBL/GenBank/DDBJ databases">
        <title>Caldovatus sediminis gen. nov., sp. nov., a moderately thermophilic bacterium isolated from a hot spring.</title>
        <authorList>
            <person name="Hu C.-J."/>
            <person name="Li W.-J."/>
            <person name="Xian W.-D."/>
        </authorList>
    </citation>
    <scope>NUCLEOTIDE SEQUENCE [LARGE SCALE GENOMIC DNA]</scope>
    <source>
        <strain evidence="11 12">SYSU G05006</strain>
    </source>
</reference>